<feature type="disulfide bond" evidence="2">
    <location>
        <begin position="253"/>
        <end position="268"/>
    </location>
</feature>
<dbReference type="InterPro" id="IPR002172">
    <property type="entry name" value="LDrepeatLR_classA_rpt"/>
</dbReference>
<dbReference type="SUPFAM" id="SSF57424">
    <property type="entry name" value="LDL receptor-like module"/>
    <property type="match status" value="2"/>
</dbReference>
<dbReference type="Pfam" id="PF00057">
    <property type="entry name" value="Ldl_recept_a"/>
    <property type="match status" value="1"/>
</dbReference>
<protein>
    <submittedName>
        <fullName evidence="7">Putative mam and ldl-receptor class a domain-containing protein</fullName>
    </submittedName>
</protein>
<feature type="disulfide bond" evidence="2">
    <location>
        <begin position="241"/>
        <end position="259"/>
    </location>
</feature>
<feature type="compositionally biased region" description="Polar residues" evidence="3">
    <location>
        <begin position="538"/>
        <end position="563"/>
    </location>
</feature>
<dbReference type="EMBL" id="GANP01014351">
    <property type="protein sequence ID" value="JAB70117.1"/>
    <property type="molecule type" value="mRNA"/>
</dbReference>
<evidence type="ECO:0000256" key="5">
    <source>
        <dbReference type="SAM" id="SignalP"/>
    </source>
</evidence>
<keyword evidence="7" id="KW-0675">Receptor</keyword>
<evidence type="ECO:0000313" key="7">
    <source>
        <dbReference type="EMBL" id="JAB70117.1"/>
    </source>
</evidence>
<dbReference type="PANTHER" id="PTHR23282:SF101">
    <property type="entry name" value="MAM DOMAIN-CONTAINING PROTEIN"/>
    <property type="match status" value="1"/>
</dbReference>
<dbReference type="Gene3D" id="2.60.120.200">
    <property type="match status" value="2"/>
</dbReference>
<feature type="domain" description="MAM" evidence="6">
    <location>
        <begin position="273"/>
        <end position="436"/>
    </location>
</feature>
<comment type="caution">
    <text evidence="2">Lacks conserved residue(s) required for the propagation of feature annotation.</text>
</comment>
<dbReference type="InterPro" id="IPR000998">
    <property type="entry name" value="MAM_dom"/>
</dbReference>
<sequence>MAKRHFASLRFWVLGIAFLLVVTNAPTGRAVADNFDCGTVPERAIKPNRVCDFVVDCANGADEVDCGNCDFDNTTCGWSLGDPGNRKSMRWQRIRVGELDGSPKINPDQTTDGHYMILVREEESKYTTEEAVASSPVIRNTNVFCAISFWCNYANDTSNVTLELEVKGYKMIVWSLLAREPKLAQGIWNLEAVVLGRYRGEVKLNFLGILRDAGYFVIDSIEYNHCRLPQPKNSCEDGFRCANGACIPRRDVCNAEDNCGDDSDELNCGDYKLGCNFDTSFCDWQPVVLSKNDSSFVKWVRSRPEKDLRYGPTRDHTTGLPTGRFLHLRAGNVKGESEIAGPVLQVNGSCAITFFYVIYNGAPSTLTLGARYAKNGSSIKIWDEKEHSGLFKFTKVYKILSPKNPFQVFFKGTHEATNNAAYISIDDVSFTPGCRPYEVGLTTPDSATPSTDATPTKPVGLTTPDSATSSTDATPTKTVALTTPDSATSSTDATPTKTALAKGTIAAITVTVVLILVVVLIIIAFLYQRRSRSREELNQLNETSGEQANQLLSTSPSTDTDQPPNLKVQFTKGEETIRVHRTGTAEHADISSDGAEIPEVHPLVPKQSVV</sequence>
<evidence type="ECO:0000259" key="6">
    <source>
        <dbReference type="PROSITE" id="PS50060"/>
    </source>
</evidence>
<feature type="region of interest" description="Disordered" evidence="3">
    <location>
        <begin position="585"/>
        <end position="610"/>
    </location>
</feature>
<dbReference type="PROSITE" id="PS50060">
    <property type="entry name" value="MAM_2"/>
    <property type="match status" value="2"/>
</dbReference>
<dbReference type="Pfam" id="PF00629">
    <property type="entry name" value="MAM"/>
    <property type="match status" value="2"/>
</dbReference>
<feature type="signal peptide" evidence="5">
    <location>
        <begin position="1"/>
        <end position="32"/>
    </location>
</feature>
<feature type="region of interest" description="Disordered" evidence="3">
    <location>
        <begin position="441"/>
        <end position="496"/>
    </location>
</feature>
<keyword evidence="4" id="KW-1133">Transmembrane helix</keyword>
<feature type="compositionally biased region" description="Low complexity" evidence="3">
    <location>
        <begin position="462"/>
        <end position="496"/>
    </location>
</feature>
<feature type="region of interest" description="Disordered" evidence="3">
    <location>
        <begin position="538"/>
        <end position="566"/>
    </location>
</feature>
<accession>V5H6Z6</accession>
<feature type="chain" id="PRO_5004737748" evidence="5">
    <location>
        <begin position="33"/>
        <end position="610"/>
    </location>
</feature>
<keyword evidence="5" id="KW-0732">Signal</keyword>
<dbReference type="Gene3D" id="4.10.400.10">
    <property type="entry name" value="Low-density Lipoprotein Receptor"/>
    <property type="match status" value="2"/>
</dbReference>
<dbReference type="PRINTS" id="PR00261">
    <property type="entry name" value="LDLRECEPTOR"/>
</dbReference>
<reference evidence="7" key="1">
    <citation type="journal article" date="2015" name="Sci. Rep.">
        <title>Tissue- and time-dependent transcription in Ixodes ricinus salivary glands and midguts when blood feeding on the vertebrate host.</title>
        <authorList>
            <person name="Kotsyfakis M."/>
            <person name="Schwarz A."/>
            <person name="Erhart J."/>
            <person name="Ribeiro J.M."/>
        </authorList>
    </citation>
    <scope>NUCLEOTIDE SEQUENCE</scope>
    <source>
        <tissue evidence="7">Salivary gland and midgut</tissue>
    </source>
</reference>
<feature type="transmembrane region" description="Helical" evidence="4">
    <location>
        <begin position="505"/>
        <end position="527"/>
    </location>
</feature>
<evidence type="ECO:0000256" key="2">
    <source>
        <dbReference type="PROSITE-ProRule" id="PRU00124"/>
    </source>
</evidence>
<dbReference type="InterPro" id="IPR051560">
    <property type="entry name" value="MAM_domain-containing"/>
</dbReference>
<dbReference type="CDD" id="cd00112">
    <property type="entry name" value="LDLa"/>
    <property type="match status" value="2"/>
</dbReference>
<evidence type="ECO:0000256" key="4">
    <source>
        <dbReference type="SAM" id="Phobius"/>
    </source>
</evidence>
<evidence type="ECO:0000256" key="1">
    <source>
        <dbReference type="ARBA" id="ARBA00023157"/>
    </source>
</evidence>
<name>V5H6Z6_IXORI</name>
<dbReference type="AlphaFoldDB" id="V5H6Z6"/>
<feature type="compositionally biased region" description="Polar residues" evidence="3">
    <location>
        <begin position="443"/>
        <end position="454"/>
    </location>
</feature>
<dbReference type="SMART" id="SM00137">
    <property type="entry name" value="MAM"/>
    <property type="match status" value="1"/>
</dbReference>
<dbReference type="SUPFAM" id="SSF49899">
    <property type="entry name" value="Concanavalin A-like lectins/glucanases"/>
    <property type="match status" value="2"/>
</dbReference>
<dbReference type="GO" id="GO:0016020">
    <property type="term" value="C:membrane"/>
    <property type="evidence" value="ECO:0007669"/>
    <property type="project" value="InterPro"/>
</dbReference>
<organism evidence="7">
    <name type="scientific">Ixodes ricinus</name>
    <name type="common">Common tick</name>
    <name type="synonym">Acarus ricinus</name>
    <dbReference type="NCBI Taxonomy" id="34613"/>
    <lineage>
        <taxon>Eukaryota</taxon>
        <taxon>Metazoa</taxon>
        <taxon>Ecdysozoa</taxon>
        <taxon>Arthropoda</taxon>
        <taxon>Chelicerata</taxon>
        <taxon>Arachnida</taxon>
        <taxon>Acari</taxon>
        <taxon>Parasitiformes</taxon>
        <taxon>Ixodida</taxon>
        <taxon>Ixodoidea</taxon>
        <taxon>Ixodidae</taxon>
        <taxon>Ixodinae</taxon>
        <taxon>Ixodes</taxon>
    </lineage>
</organism>
<dbReference type="InterPro" id="IPR023415">
    <property type="entry name" value="LDLR_class-A_CS"/>
</dbReference>
<dbReference type="SMART" id="SM00192">
    <property type="entry name" value="LDLa"/>
    <property type="match status" value="2"/>
</dbReference>
<keyword evidence="4" id="KW-0472">Membrane</keyword>
<dbReference type="InterPro" id="IPR036055">
    <property type="entry name" value="LDL_receptor-like_sf"/>
</dbReference>
<dbReference type="PROSITE" id="PS01209">
    <property type="entry name" value="LDLRA_1"/>
    <property type="match status" value="1"/>
</dbReference>
<keyword evidence="1 2" id="KW-1015">Disulfide bond</keyword>
<dbReference type="InterPro" id="IPR013320">
    <property type="entry name" value="ConA-like_dom_sf"/>
</dbReference>
<proteinExistence type="evidence at transcript level"/>
<dbReference type="PROSITE" id="PS50068">
    <property type="entry name" value="LDLRA_2"/>
    <property type="match status" value="1"/>
</dbReference>
<evidence type="ECO:0000256" key="3">
    <source>
        <dbReference type="SAM" id="MobiDB-lite"/>
    </source>
</evidence>
<keyword evidence="4" id="KW-0812">Transmembrane</keyword>
<dbReference type="PANTHER" id="PTHR23282">
    <property type="entry name" value="APICAL ENDOSOMAL GLYCOPROTEIN PRECURSOR"/>
    <property type="match status" value="1"/>
</dbReference>
<feature type="domain" description="MAM" evidence="6">
    <location>
        <begin position="67"/>
        <end position="228"/>
    </location>
</feature>